<dbReference type="InterPro" id="IPR002167">
    <property type="entry name" value="GDC-like"/>
</dbReference>
<keyword evidence="8 9" id="KW-0472">Membrane</keyword>
<organism evidence="11 12">
    <name type="scientific">Araneus ventricosus</name>
    <name type="common">Orbweaver spider</name>
    <name type="synonym">Epeira ventricosa</name>
    <dbReference type="NCBI Taxonomy" id="182803"/>
    <lineage>
        <taxon>Eukaryota</taxon>
        <taxon>Metazoa</taxon>
        <taxon>Ecdysozoa</taxon>
        <taxon>Arthropoda</taxon>
        <taxon>Chelicerata</taxon>
        <taxon>Arachnida</taxon>
        <taxon>Araneae</taxon>
        <taxon>Araneomorphae</taxon>
        <taxon>Entelegynae</taxon>
        <taxon>Araneoidea</taxon>
        <taxon>Araneidae</taxon>
        <taxon>Araneus</taxon>
    </lineage>
</organism>
<keyword evidence="5" id="KW-0677">Repeat</keyword>
<dbReference type="OrthoDB" id="270584at2759"/>
<gene>
    <name evidence="11" type="primary">Slc25a16_0</name>
    <name evidence="11" type="ORF">AVEN_85600_1</name>
</gene>
<protein>
    <submittedName>
        <fullName evidence="11">Graves disease carrier</fullName>
    </submittedName>
</protein>
<sequence>MVVEDRSSTTPEAEKMEYFYKSFIAGGIAGMCAKTAVAPLDRIKILLLAHNRHYKNYGVFSGLRRIVQMESVLGLYKGNGAQMLRVFPLAAVRFGSFELYKTFLKNIIGTSHSVNFFAGSLAGITSVMMTYPLDIARARLAFQVTGEHVYSGIYDTLSCMFRTEGGVRALYKGFLPTILGMIPYGGLSFYTFEKLKFLCLEHIPNVCGRPDSGNSGGLVLTVPAKLVCGGIAIPVAQTVSYPLDVVRRKMQLSMMSPETERFAEKGFVATLIMTYREDGIVRGLYRGMTINYLRAIPMGAVSFSTYELFKQIFGLHVGKS</sequence>
<dbReference type="InterPro" id="IPR002067">
    <property type="entry name" value="MCP"/>
</dbReference>
<feature type="repeat" description="Solcar" evidence="9">
    <location>
        <begin position="220"/>
        <end position="312"/>
    </location>
</feature>
<comment type="similarity">
    <text evidence="2 10">Belongs to the mitochondrial carrier (TC 2.A.29) family.</text>
</comment>
<dbReference type="InterPro" id="IPR018108">
    <property type="entry name" value="MCP_transmembrane"/>
</dbReference>
<dbReference type="GO" id="GO:0005743">
    <property type="term" value="C:mitochondrial inner membrane"/>
    <property type="evidence" value="ECO:0007669"/>
    <property type="project" value="UniProtKB-SubCell"/>
</dbReference>
<feature type="repeat" description="Solcar" evidence="9">
    <location>
        <begin position="110"/>
        <end position="198"/>
    </location>
</feature>
<evidence type="ECO:0000256" key="7">
    <source>
        <dbReference type="ARBA" id="ARBA00023128"/>
    </source>
</evidence>
<dbReference type="SUPFAM" id="SSF103506">
    <property type="entry name" value="Mitochondrial carrier"/>
    <property type="match status" value="1"/>
</dbReference>
<dbReference type="PROSITE" id="PS50920">
    <property type="entry name" value="SOLCAR"/>
    <property type="match status" value="3"/>
</dbReference>
<accession>A0A4Y2LG83</accession>
<evidence type="ECO:0000256" key="6">
    <source>
        <dbReference type="ARBA" id="ARBA00022792"/>
    </source>
</evidence>
<keyword evidence="3 10" id="KW-0813">Transport</keyword>
<evidence type="ECO:0000313" key="11">
    <source>
        <dbReference type="EMBL" id="GBN13708.1"/>
    </source>
</evidence>
<evidence type="ECO:0000256" key="4">
    <source>
        <dbReference type="ARBA" id="ARBA00022692"/>
    </source>
</evidence>
<evidence type="ECO:0000256" key="8">
    <source>
        <dbReference type="ARBA" id="ARBA00023136"/>
    </source>
</evidence>
<comment type="subcellular location">
    <subcellularLocation>
        <location evidence="1">Mitochondrion inner membrane</location>
        <topology evidence="1">Multi-pass membrane protein</topology>
    </subcellularLocation>
</comment>
<keyword evidence="7" id="KW-0496">Mitochondrion</keyword>
<evidence type="ECO:0000313" key="12">
    <source>
        <dbReference type="Proteomes" id="UP000499080"/>
    </source>
</evidence>
<dbReference type="Pfam" id="PF00153">
    <property type="entry name" value="Mito_carr"/>
    <property type="match status" value="3"/>
</dbReference>
<evidence type="ECO:0000256" key="2">
    <source>
        <dbReference type="ARBA" id="ARBA00006375"/>
    </source>
</evidence>
<proteinExistence type="inferred from homology"/>
<evidence type="ECO:0000256" key="1">
    <source>
        <dbReference type="ARBA" id="ARBA00004448"/>
    </source>
</evidence>
<dbReference type="PANTHER" id="PTHR24089">
    <property type="entry name" value="SOLUTE CARRIER FAMILY 25"/>
    <property type="match status" value="1"/>
</dbReference>
<comment type="caution">
    <text evidence="11">The sequence shown here is derived from an EMBL/GenBank/DDBJ whole genome shotgun (WGS) entry which is preliminary data.</text>
</comment>
<keyword evidence="12" id="KW-1185">Reference proteome</keyword>
<dbReference type="PRINTS" id="PR00926">
    <property type="entry name" value="MITOCARRIER"/>
</dbReference>
<evidence type="ECO:0000256" key="10">
    <source>
        <dbReference type="RuleBase" id="RU000488"/>
    </source>
</evidence>
<feature type="repeat" description="Solcar" evidence="9">
    <location>
        <begin position="17"/>
        <end position="103"/>
    </location>
</feature>
<reference evidence="11 12" key="1">
    <citation type="journal article" date="2019" name="Sci. Rep.">
        <title>Orb-weaving spider Araneus ventricosus genome elucidates the spidroin gene catalogue.</title>
        <authorList>
            <person name="Kono N."/>
            <person name="Nakamura H."/>
            <person name="Ohtoshi R."/>
            <person name="Moran D.A.P."/>
            <person name="Shinohara A."/>
            <person name="Yoshida Y."/>
            <person name="Fujiwara M."/>
            <person name="Mori M."/>
            <person name="Tomita M."/>
            <person name="Arakawa K."/>
        </authorList>
    </citation>
    <scope>NUCLEOTIDE SEQUENCE [LARGE SCALE GENOMIC DNA]</scope>
</reference>
<keyword evidence="6" id="KW-0999">Mitochondrion inner membrane</keyword>
<dbReference type="Proteomes" id="UP000499080">
    <property type="component" value="Unassembled WGS sequence"/>
</dbReference>
<dbReference type="GO" id="GO:0055085">
    <property type="term" value="P:transmembrane transport"/>
    <property type="evidence" value="ECO:0007669"/>
    <property type="project" value="InterPro"/>
</dbReference>
<keyword evidence="4 9" id="KW-0812">Transmembrane</keyword>
<name>A0A4Y2LG83_ARAVE</name>
<dbReference type="AlphaFoldDB" id="A0A4Y2LG83"/>
<dbReference type="PRINTS" id="PR00928">
    <property type="entry name" value="GRAVESDC"/>
</dbReference>
<dbReference type="Gene3D" id="1.50.40.10">
    <property type="entry name" value="Mitochondrial carrier domain"/>
    <property type="match status" value="1"/>
</dbReference>
<dbReference type="EMBL" id="BGPR01005818">
    <property type="protein sequence ID" value="GBN13708.1"/>
    <property type="molecule type" value="Genomic_DNA"/>
</dbReference>
<evidence type="ECO:0000256" key="3">
    <source>
        <dbReference type="ARBA" id="ARBA00022448"/>
    </source>
</evidence>
<evidence type="ECO:0000256" key="9">
    <source>
        <dbReference type="PROSITE-ProRule" id="PRU00282"/>
    </source>
</evidence>
<dbReference type="InterPro" id="IPR023395">
    <property type="entry name" value="MCP_dom_sf"/>
</dbReference>
<evidence type="ECO:0000256" key="5">
    <source>
        <dbReference type="ARBA" id="ARBA00022737"/>
    </source>
</evidence>